<dbReference type="Pfam" id="PF01547">
    <property type="entry name" value="SBP_bac_1"/>
    <property type="match status" value="1"/>
</dbReference>
<accession>A0A927CCE0</accession>
<dbReference type="InterPro" id="IPR006061">
    <property type="entry name" value="SBP_1_CS"/>
</dbReference>
<evidence type="ECO:0000256" key="5">
    <source>
        <dbReference type="SAM" id="SignalP"/>
    </source>
</evidence>
<name>A0A927CCE0_9BACL</name>
<protein>
    <submittedName>
        <fullName evidence="6">Extracellular solute-binding protein</fullName>
    </submittedName>
</protein>
<keyword evidence="2" id="KW-0813">Transport</keyword>
<organism evidence="6 7">
    <name type="scientific">Paenibacillus oceani</name>
    <dbReference type="NCBI Taxonomy" id="2772510"/>
    <lineage>
        <taxon>Bacteria</taxon>
        <taxon>Bacillati</taxon>
        <taxon>Bacillota</taxon>
        <taxon>Bacilli</taxon>
        <taxon>Bacillales</taxon>
        <taxon>Paenibacillaceae</taxon>
        <taxon>Paenibacillus</taxon>
    </lineage>
</organism>
<dbReference type="InterPro" id="IPR006059">
    <property type="entry name" value="SBP"/>
</dbReference>
<keyword evidence="3 5" id="KW-0732">Signal</keyword>
<proteinExistence type="inferred from homology"/>
<feature type="region of interest" description="Disordered" evidence="4">
    <location>
        <begin position="27"/>
        <end position="51"/>
    </location>
</feature>
<dbReference type="SUPFAM" id="SSF53850">
    <property type="entry name" value="Periplasmic binding protein-like II"/>
    <property type="match status" value="1"/>
</dbReference>
<dbReference type="PROSITE" id="PS01037">
    <property type="entry name" value="SBP_BACTERIAL_1"/>
    <property type="match status" value="1"/>
</dbReference>
<dbReference type="RefSeq" id="WP_190929718.1">
    <property type="nucleotide sequence ID" value="NZ_JACXJA010000026.1"/>
</dbReference>
<reference evidence="6" key="1">
    <citation type="submission" date="2020-09" db="EMBL/GenBank/DDBJ databases">
        <title>A novel bacterium of genus Paenibacillus, isolated from South China Sea.</title>
        <authorList>
            <person name="Huang H."/>
            <person name="Mo K."/>
            <person name="Hu Y."/>
        </authorList>
    </citation>
    <scope>NUCLEOTIDE SEQUENCE</scope>
    <source>
        <strain evidence="6">IB182363</strain>
    </source>
</reference>
<evidence type="ECO:0000256" key="2">
    <source>
        <dbReference type="ARBA" id="ARBA00022448"/>
    </source>
</evidence>
<dbReference type="PROSITE" id="PS51257">
    <property type="entry name" value="PROKAR_LIPOPROTEIN"/>
    <property type="match status" value="1"/>
</dbReference>
<gene>
    <name evidence="6" type="ORF">IDH45_19100</name>
</gene>
<dbReference type="Proteomes" id="UP000639396">
    <property type="component" value="Unassembled WGS sequence"/>
</dbReference>
<comment type="similarity">
    <text evidence="1">Belongs to the bacterial solute-binding protein 1 family.</text>
</comment>
<feature type="signal peptide" evidence="5">
    <location>
        <begin position="1"/>
        <end position="23"/>
    </location>
</feature>
<feature type="chain" id="PRO_5039615872" evidence="5">
    <location>
        <begin position="24"/>
        <end position="453"/>
    </location>
</feature>
<dbReference type="PANTHER" id="PTHR43649">
    <property type="entry name" value="ARABINOSE-BINDING PROTEIN-RELATED"/>
    <property type="match status" value="1"/>
</dbReference>
<keyword evidence="7" id="KW-1185">Reference proteome</keyword>
<dbReference type="AlphaFoldDB" id="A0A927CCE0"/>
<dbReference type="PANTHER" id="PTHR43649:SF12">
    <property type="entry name" value="DIACETYLCHITOBIOSE BINDING PROTEIN DASA"/>
    <property type="match status" value="1"/>
</dbReference>
<evidence type="ECO:0000256" key="4">
    <source>
        <dbReference type="SAM" id="MobiDB-lite"/>
    </source>
</evidence>
<dbReference type="EMBL" id="JACXJA010000026">
    <property type="protein sequence ID" value="MBD2864098.1"/>
    <property type="molecule type" value="Genomic_DNA"/>
</dbReference>
<evidence type="ECO:0000313" key="7">
    <source>
        <dbReference type="Proteomes" id="UP000639396"/>
    </source>
</evidence>
<sequence length="453" mass="50505">MIKRYGTALSASVLLLSVLSACGGSGTAENGANGSKDGTGEGAAPAAPKQEESWADKPAELVFHNLAGGAEEQFNNTYGNLIRKKFPNYTIKFIQSKPGTTLPELVAVKERVDIVYNTIEYIAEPLLGTGLEYDMTELIKKHNVDLNRFEPTIIDGIRGMAGGKIYMLPITNMRQVLFYNKGVFDKLGVAYPKNGMTWDDAFELSKKLTRSEGGINYLGLSASPAHILRTNQLSKPYLDPKTMKPTFMDEEWKKLLQTYFLSYGQVESFASRTAELKRLPYYTEMTNTYELAMFVFNSQFPWDGASAVKNIDWDLVSMPTFKDKPKVGSQSSPFSFAITSIAKDKDAAMEVIKYLTSDETQTEFSKNGLMPVLKSDAVKKVYGTASQYKDKNWSAVYYDAFAPLSYKSIYELGIERQYAPLMADIATGKVDLNTGLRNIQELAEKYIAEQQKK</sequence>
<dbReference type="InterPro" id="IPR050490">
    <property type="entry name" value="Bact_solute-bd_prot1"/>
</dbReference>
<dbReference type="GO" id="GO:0055085">
    <property type="term" value="P:transmembrane transport"/>
    <property type="evidence" value="ECO:0007669"/>
    <property type="project" value="InterPro"/>
</dbReference>
<evidence type="ECO:0000313" key="6">
    <source>
        <dbReference type="EMBL" id="MBD2864098.1"/>
    </source>
</evidence>
<evidence type="ECO:0000256" key="1">
    <source>
        <dbReference type="ARBA" id="ARBA00008520"/>
    </source>
</evidence>
<comment type="caution">
    <text evidence="6">The sequence shown here is derived from an EMBL/GenBank/DDBJ whole genome shotgun (WGS) entry which is preliminary data.</text>
</comment>
<evidence type="ECO:0000256" key="3">
    <source>
        <dbReference type="ARBA" id="ARBA00022729"/>
    </source>
</evidence>
<dbReference type="Gene3D" id="3.40.190.10">
    <property type="entry name" value="Periplasmic binding protein-like II"/>
    <property type="match status" value="1"/>
</dbReference>